<evidence type="ECO:0008006" key="3">
    <source>
        <dbReference type="Google" id="ProtNLM"/>
    </source>
</evidence>
<dbReference type="PATRIC" id="fig|1187852.3.peg.6642"/>
<evidence type="ECO:0000313" key="2">
    <source>
        <dbReference type="Proteomes" id="UP000036449"/>
    </source>
</evidence>
<organism evidence="1 2">
    <name type="scientific">Methylobacterium tarhaniae</name>
    <dbReference type="NCBI Taxonomy" id="1187852"/>
    <lineage>
        <taxon>Bacteria</taxon>
        <taxon>Pseudomonadati</taxon>
        <taxon>Pseudomonadota</taxon>
        <taxon>Alphaproteobacteria</taxon>
        <taxon>Hyphomicrobiales</taxon>
        <taxon>Methylobacteriaceae</taxon>
        <taxon>Methylobacterium</taxon>
    </lineage>
</organism>
<dbReference type="OrthoDB" id="361944at2"/>
<dbReference type="EMBL" id="LABZ01000085">
    <property type="protein sequence ID" value="KMO41226.1"/>
    <property type="molecule type" value="Genomic_DNA"/>
</dbReference>
<keyword evidence="2" id="KW-1185">Reference proteome</keyword>
<evidence type="ECO:0000313" key="1">
    <source>
        <dbReference type="EMBL" id="KMO41226.1"/>
    </source>
</evidence>
<dbReference type="AlphaFoldDB" id="A0A0J6VPT2"/>
<dbReference type="Proteomes" id="UP000036449">
    <property type="component" value="Unassembled WGS sequence"/>
</dbReference>
<accession>A0A0J6VPT2</accession>
<dbReference type="InterPro" id="IPR025528">
    <property type="entry name" value="BrnA_antitoxin"/>
</dbReference>
<name>A0A0J6VPT2_9HYPH</name>
<reference evidence="1 2" key="1">
    <citation type="submission" date="2015-03" db="EMBL/GenBank/DDBJ databases">
        <title>Genome sequencing of Methylobacterium tarhaniae DSM 25844.</title>
        <authorList>
            <person name="Chaudhry V."/>
            <person name="Patil P.B."/>
        </authorList>
    </citation>
    <scope>NUCLEOTIDE SEQUENCE [LARGE SCALE GENOMIC DNA]</scope>
    <source>
        <strain evidence="1 2">DSM 25844</strain>
    </source>
</reference>
<gene>
    <name evidence="1" type="ORF">VQ03_13160</name>
</gene>
<sequence>MSASKPATPAFSPDAHGATDFVKVDAHTITAEEYDELPELTEADLEAADTYQGATLIRRGRGRPPVARAKKLVTLRLDPDVVERWKASGPGWQTRMNAVLRETMP</sequence>
<dbReference type="Pfam" id="PF14384">
    <property type="entry name" value="BrnA_antitoxin"/>
    <property type="match status" value="1"/>
</dbReference>
<dbReference type="RefSeq" id="WP_048451334.1">
    <property type="nucleotide sequence ID" value="NZ_JBNNPJ010000125.1"/>
</dbReference>
<protein>
    <recommendedName>
        <fullName evidence="3">BrnA antitoxin of type II toxin-antitoxin system</fullName>
    </recommendedName>
</protein>
<comment type="caution">
    <text evidence="1">The sequence shown here is derived from an EMBL/GenBank/DDBJ whole genome shotgun (WGS) entry which is preliminary data.</text>
</comment>
<proteinExistence type="predicted"/>